<dbReference type="AlphaFoldDB" id="A0A8T3V6G9"/>
<dbReference type="Proteomes" id="UP000783037">
    <property type="component" value="Unassembled WGS sequence"/>
</dbReference>
<evidence type="ECO:0000313" key="2">
    <source>
        <dbReference type="Proteomes" id="UP000783037"/>
    </source>
</evidence>
<evidence type="ECO:0008006" key="3">
    <source>
        <dbReference type="Google" id="ProtNLM"/>
    </source>
</evidence>
<comment type="caution">
    <text evidence="1">The sequence shown here is derived from an EMBL/GenBank/DDBJ whole genome shotgun (WGS) entry which is preliminary data.</text>
</comment>
<reference evidence="1" key="1">
    <citation type="submission" date="2019-04" db="EMBL/GenBank/DDBJ databases">
        <title>Evolution of Biomass-Degrading Anaerobic Consortia Revealed by Metagenomics.</title>
        <authorList>
            <person name="Peng X."/>
        </authorList>
    </citation>
    <scope>NUCLEOTIDE SEQUENCE</scope>
    <source>
        <strain evidence="1">SIG18</strain>
    </source>
</reference>
<dbReference type="RefSeq" id="WP_303739283.1">
    <property type="nucleotide sequence ID" value="NZ_SUTK01000035.1"/>
</dbReference>
<accession>A0A8T3V6G9</accession>
<organism evidence="1 2">
    <name type="scientific">Methanobrevibacter thaueri</name>
    <dbReference type="NCBI Taxonomy" id="190975"/>
    <lineage>
        <taxon>Archaea</taxon>
        <taxon>Methanobacteriati</taxon>
        <taxon>Methanobacteriota</taxon>
        <taxon>Methanomada group</taxon>
        <taxon>Methanobacteria</taxon>
        <taxon>Methanobacteriales</taxon>
        <taxon>Methanobacteriaceae</taxon>
        <taxon>Methanobrevibacter</taxon>
    </lineage>
</organism>
<evidence type="ECO:0000313" key="1">
    <source>
        <dbReference type="EMBL" id="MBE6502193.1"/>
    </source>
</evidence>
<proteinExistence type="predicted"/>
<gene>
    <name evidence="1" type="ORF">E7Z79_07095</name>
</gene>
<protein>
    <recommendedName>
        <fullName evidence="3">Bacterial Ig-like domain (Group 1)</fullName>
    </recommendedName>
</protein>
<name>A0A8T3V6G9_9EURY</name>
<sequence length="533" mass="60626">MKKIFIIGLLLMILAMGAASASENITDDAILTTDDTIELDTNDKDIEENYTWNIAVEENIEILPAPNQSIDVYGVGYTTGNFSLSIDGEKQNITMDYNYIPPIYDAIPYLKFDASKLTLGQHNFDLNFSGDEYQNASSLSGTFTVSPIILKAPSNLHLLNTYENNRDALDNRGYIMIKYLKNMTGNAYLYINGVKKTINLSNFKAKGDMGSEYDGYSCYMYDWQKYNLINYWEDEKCYVYKEYYTFLEPANITLKYKGINKSAFVNATYDVNCYNEIVKGNNLEIFIPKEISGKVTVKIDGKKTKLYTKRIDADYYRLKYYVKTSSLNYGKHRVTITSPLYTVSKTFSVVDEYVSPKSVYMYYTDGKKMTFTVYGEGRTFALKGDYIDITLDKKYYLGTYAKKNGKVSVKIPKNLKPGTHTINFINWGDFGEYTGKVKLVVKHLVTLKSVKVKKSAKKLVLTATLKKGKTALKSKQMTFKFAGKTYKAKTNSKGIAKVTVKSSMLNKLKIGKKITYQATYLKDTVKKTTKVKK</sequence>
<dbReference type="EMBL" id="SUTK01000035">
    <property type="protein sequence ID" value="MBE6502193.1"/>
    <property type="molecule type" value="Genomic_DNA"/>
</dbReference>